<sequence length="81" mass="9151">MARNKLSDLRDHMFAALERIDDDQLTPEQLKNEIDKAKSIAMVGSVIINSAKVEVDYIKATGMIEAESELFKTIISQRQIN</sequence>
<protein>
    <submittedName>
        <fullName evidence="3">Uncharacterized protein</fullName>
    </submittedName>
</protein>
<reference evidence="3" key="1">
    <citation type="submission" date="2020-05" db="EMBL/GenBank/DDBJ databases">
        <authorList>
            <person name="Chiriac C."/>
            <person name="Salcher M."/>
            <person name="Ghai R."/>
            <person name="Kavagutti S V."/>
        </authorList>
    </citation>
    <scope>NUCLEOTIDE SEQUENCE</scope>
</reference>
<evidence type="ECO:0000313" key="1">
    <source>
        <dbReference type="EMBL" id="CAB4149108.1"/>
    </source>
</evidence>
<dbReference type="EMBL" id="LR797124">
    <property type="protein sequence ID" value="CAB4188594.1"/>
    <property type="molecule type" value="Genomic_DNA"/>
</dbReference>
<dbReference type="EMBL" id="LR796500">
    <property type="protein sequence ID" value="CAB4149108.1"/>
    <property type="molecule type" value="Genomic_DNA"/>
</dbReference>
<proteinExistence type="predicted"/>
<accession>A0A6J5RAF7</accession>
<organism evidence="3">
    <name type="scientific">uncultured Caudovirales phage</name>
    <dbReference type="NCBI Taxonomy" id="2100421"/>
    <lineage>
        <taxon>Viruses</taxon>
        <taxon>Duplodnaviria</taxon>
        <taxon>Heunggongvirae</taxon>
        <taxon>Uroviricota</taxon>
        <taxon>Caudoviricetes</taxon>
        <taxon>Peduoviridae</taxon>
        <taxon>Maltschvirus</taxon>
        <taxon>Maltschvirus maltsch</taxon>
    </lineage>
</organism>
<evidence type="ECO:0000313" key="2">
    <source>
        <dbReference type="EMBL" id="CAB4153758.1"/>
    </source>
</evidence>
<dbReference type="EMBL" id="LR796602">
    <property type="protein sequence ID" value="CAB4153758.1"/>
    <property type="molecule type" value="Genomic_DNA"/>
</dbReference>
<evidence type="ECO:0000313" key="3">
    <source>
        <dbReference type="EMBL" id="CAB4188594.1"/>
    </source>
</evidence>
<name>A0A6J5RAF7_9CAUD</name>
<gene>
    <name evidence="3" type="ORF">UFOVP1178_41</name>
    <name evidence="1" type="ORF">UFOVP522_47</name>
    <name evidence="2" type="ORF">UFOVP624_24</name>
</gene>